<keyword evidence="1 4" id="KW-0805">Transcription regulation</keyword>
<dbReference type="InterPro" id="IPR026282">
    <property type="entry name" value="MJ1563"/>
</dbReference>
<keyword evidence="2 4" id="KW-0238">DNA-binding</keyword>
<protein>
    <recommendedName>
        <fullName evidence="4">HTH-type transcriptional regulator</fullName>
    </recommendedName>
</protein>
<evidence type="ECO:0000256" key="2">
    <source>
        <dbReference type="ARBA" id="ARBA00023125"/>
    </source>
</evidence>
<dbReference type="InterPro" id="IPR036388">
    <property type="entry name" value="WH-like_DNA-bd_sf"/>
</dbReference>
<dbReference type="SUPFAM" id="SSF46785">
    <property type="entry name" value="Winged helix' DNA-binding domain"/>
    <property type="match status" value="1"/>
</dbReference>
<dbReference type="Pfam" id="PF12802">
    <property type="entry name" value="MarR_2"/>
    <property type="match status" value="1"/>
</dbReference>
<evidence type="ECO:0000313" key="7">
    <source>
        <dbReference type="Proteomes" id="UP000197277"/>
    </source>
</evidence>
<dbReference type="RefSeq" id="WP_088463726.1">
    <property type="nucleotide sequence ID" value="NZ_NIRR01000007.1"/>
</dbReference>
<dbReference type="PANTHER" id="PTHR38465:SF1">
    <property type="entry name" value="HTH-TYPE TRANSCRIPTIONAL REGULATOR MJ1563-RELATED"/>
    <property type="match status" value="1"/>
</dbReference>
<dbReference type="GO" id="GO:0003677">
    <property type="term" value="F:DNA binding"/>
    <property type="evidence" value="ECO:0007669"/>
    <property type="project" value="UniProtKB-UniRule"/>
</dbReference>
<dbReference type="EMBL" id="NIRR01000007">
    <property type="protein sequence ID" value="OWP63945.1"/>
    <property type="molecule type" value="Genomic_DNA"/>
</dbReference>
<dbReference type="GO" id="GO:0003700">
    <property type="term" value="F:DNA-binding transcription factor activity"/>
    <property type="evidence" value="ECO:0007669"/>
    <property type="project" value="InterPro"/>
</dbReference>
<keyword evidence="7" id="KW-1185">Reference proteome</keyword>
<dbReference type="Gene3D" id="1.10.10.10">
    <property type="entry name" value="Winged helix-like DNA-binding domain superfamily/Winged helix DNA-binding domain"/>
    <property type="match status" value="1"/>
</dbReference>
<evidence type="ECO:0000256" key="3">
    <source>
        <dbReference type="ARBA" id="ARBA00023163"/>
    </source>
</evidence>
<comment type="caution">
    <text evidence="6">The sequence shown here is derived from an EMBL/GenBank/DDBJ whole genome shotgun (WGS) entry which is preliminary data.</text>
</comment>
<dbReference type="AlphaFoldDB" id="A0A246FMH8"/>
<dbReference type="OrthoDB" id="9792628at2"/>
<dbReference type="InterPro" id="IPR052362">
    <property type="entry name" value="HTH-GbsR_regulator"/>
</dbReference>
<reference evidence="6 7" key="1">
    <citation type="submission" date="2017-06" db="EMBL/GenBank/DDBJ databases">
        <title>Hymenobacter amundsenii sp. nov. isolated from regoliths in Antarctica.</title>
        <authorList>
            <person name="Sedlacek I."/>
            <person name="Kralova S."/>
            <person name="Pantucek R."/>
            <person name="Svec P."/>
            <person name="Holochova P."/>
            <person name="Stankova E."/>
            <person name="Vrbovska V."/>
            <person name="Busse H.-J."/>
        </authorList>
    </citation>
    <scope>NUCLEOTIDE SEQUENCE [LARGE SCALE GENOMIC DNA]</scope>
    <source>
        <strain evidence="6 7">CCM 8682</strain>
    </source>
</reference>
<comment type="similarity">
    <text evidence="4">Belongs to the GbsR family.</text>
</comment>
<evidence type="ECO:0000256" key="4">
    <source>
        <dbReference type="PIRNR" id="PIRNR006707"/>
    </source>
</evidence>
<dbReference type="PANTHER" id="PTHR38465">
    <property type="entry name" value="HTH-TYPE TRANSCRIPTIONAL REGULATOR MJ1563-RELATED"/>
    <property type="match status" value="1"/>
</dbReference>
<proteinExistence type="inferred from homology"/>
<feature type="domain" description="HTH marR-type" evidence="5">
    <location>
        <begin position="22"/>
        <end position="81"/>
    </location>
</feature>
<dbReference type="InterPro" id="IPR000835">
    <property type="entry name" value="HTH_MarR-typ"/>
</dbReference>
<dbReference type="InterPro" id="IPR036390">
    <property type="entry name" value="WH_DNA-bd_sf"/>
</dbReference>
<evidence type="ECO:0000259" key="5">
    <source>
        <dbReference type="Pfam" id="PF12802"/>
    </source>
</evidence>
<sequence>MQLDEAKSRFIEGWGTLGSAWGVSRTMAQVHALLLVSVGALSAEDIMEQLQISRGNANLNVRALMDWGLVRKELRPGERREFFSAEKDIHRVATLILQERHKRELAPIMRVLGEIRQVEPSPTVSAEEAQAFTQMIGSIQNFAEFADRAAATLIKADENWFLSTFMKLMRPRS</sequence>
<dbReference type="Proteomes" id="UP000197277">
    <property type="component" value="Unassembled WGS sequence"/>
</dbReference>
<organism evidence="6 7">
    <name type="scientific">Hymenobacter amundsenii</name>
    <dbReference type="NCBI Taxonomy" id="2006685"/>
    <lineage>
        <taxon>Bacteria</taxon>
        <taxon>Pseudomonadati</taxon>
        <taxon>Bacteroidota</taxon>
        <taxon>Cytophagia</taxon>
        <taxon>Cytophagales</taxon>
        <taxon>Hymenobacteraceae</taxon>
        <taxon>Hymenobacter</taxon>
    </lineage>
</organism>
<keyword evidence="3 4" id="KW-0804">Transcription</keyword>
<evidence type="ECO:0000313" key="6">
    <source>
        <dbReference type="EMBL" id="OWP63945.1"/>
    </source>
</evidence>
<gene>
    <name evidence="6" type="ORF">CDA63_06960</name>
</gene>
<accession>A0A246FMH8</accession>
<evidence type="ECO:0000256" key="1">
    <source>
        <dbReference type="ARBA" id="ARBA00023015"/>
    </source>
</evidence>
<name>A0A246FMH8_9BACT</name>
<dbReference type="PIRSF" id="PIRSF006707">
    <property type="entry name" value="MJ1563"/>
    <property type="match status" value="1"/>
</dbReference>